<evidence type="ECO:0000313" key="3">
    <source>
        <dbReference type="Proteomes" id="UP000007721"/>
    </source>
</evidence>
<dbReference type="EMBL" id="CP001390">
    <property type="protein sequence ID" value="ACM19547.1"/>
    <property type="molecule type" value="Genomic_DNA"/>
</dbReference>
<organism evidence="2 3">
    <name type="scientific">Geotalea daltonii (strain DSM 22248 / JCM 15807 / FRC-32)</name>
    <name type="common">Geobacter daltonii</name>
    <dbReference type="NCBI Taxonomy" id="316067"/>
    <lineage>
        <taxon>Bacteria</taxon>
        <taxon>Pseudomonadati</taxon>
        <taxon>Thermodesulfobacteriota</taxon>
        <taxon>Desulfuromonadia</taxon>
        <taxon>Geobacterales</taxon>
        <taxon>Geobacteraceae</taxon>
        <taxon>Geotalea</taxon>
    </lineage>
</organism>
<reference evidence="2 3" key="1">
    <citation type="submission" date="2009-01" db="EMBL/GenBank/DDBJ databases">
        <title>Complete sequence of Geobacter sp. FRC-32.</title>
        <authorList>
            <consortium name="US DOE Joint Genome Institute"/>
            <person name="Lucas S."/>
            <person name="Copeland A."/>
            <person name="Lapidus A."/>
            <person name="Glavina del Rio T."/>
            <person name="Dalin E."/>
            <person name="Tice H."/>
            <person name="Bruce D."/>
            <person name="Goodwin L."/>
            <person name="Pitluck S."/>
            <person name="Saunders E."/>
            <person name="Brettin T."/>
            <person name="Detter J.C."/>
            <person name="Han C."/>
            <person name="Larimer F."/>
            <person name="Land M."/>
            <person name="Hauser L."/>
            <person name="Kyrpides N."/>
            <person name="Ovchinnikova G."/>
            <person name="Kostka J."/>
            <person name="Richardson P."/>
        </authorList>
    </citation>
    <scope>NUCLEOTIDE SEQUENCE [LARGE SCALE GENOMIC DNA]</scope>
    <source>
        <strain evidence="3">DSM 22248 / JCM 15807 / FRC-32</strain>
    </source>
</reference>
<dbReference type="OrthoDB" id="5397680at2"/>
<dbReference type="RefSeq" id="WP_012646276.1">
    <property type="nucleotide sequence ID" value="NC_011979.1"/>
</dbReference>
<proteinExistence type="predicted"/>
<protein>
    <submittedName>
        <fullName evidence="2">Uncharacterized protein</fullName>
    </submittedName>
</protein>
<name>B9M3D7_GEODF</name>
<accession>B9M3D7</accession>
<dbReference type="HOGENOM" id="CLU_1105895_0_0_7"/>
<feature type="signal peptide" evidence="1">
    <location>
        <begin position="1"/>
        <end position="23"/>
    </location>
</feature>
<keyword evidence="1" id="KW-0732">Signal</keyword>
<dbReference type="STRING" id="316067.Geob_1187"/>
<feature type="chain" id="PRO_5002888709" evidence="1">
    <location>
        <begin position="24"/>
        <end position="251"/>
    </location>
</feature>
<evidence type="ECO:0000313" key="2">
    <source>
        <dbReference type="EMBL" id="ACM19547.1"/>
    </source>
</evidence>
<dbReference type="KEGG" id="geo:Geob_1187"/>
<gene>
    <name evidence="2" type="ordered locus">Geob_1187</name>
</gene>
<dbReference type="Proteomes" id="UP000007721">
    <property type="component" value="Chromosome"/>
</dbReference>
<dbReference type="InterPro" id="IPR013783">
    <property type="entry name" value="Ig-like_fold"/>
</dbReference>
<dbReference type="Gene3D" id="2.60.40.10">
    <property type="entry name" value="Immunoglobulins"/>
    <property type="match status" value="1"/>
</dbReference>
<sequence length="251" mass="26289">MTKFIVAASVAWILIAAAGVCPADETLPETAGCPPLSLAPLALPPGVETNPYSYRISTYGGQQPIKIFFASGAFPPGLVMSPAGEITGVPKISGTFEFNLVADDSCPTGSQRVSRSLKLVIISGTGQQVQASVIRQQQLKLKVTAIPAATALAGIKPTEQVVTYEIAAQPPETATLHSPGGTFSVAGSVVESVPAPLAIAIINGRAKVSEKVTVSARVLERARREKSKIIYSRPFSGRQTTELAMVDFTLE</sequence>
<keyword evidence="3" id="KW-1185">Reference proteome</keyword>
<dbReference type="AlphaFoldDB" id="B9M3D7"/>
<evidence type="ECO:0000256" key="1">
    <source>
        <dbReference type="SAM" id="SignalP"/>
    </source>
</evidence>